<protein>
    <submittedName>
        <fullName evidence="2">Uncharacterized protein</fullName>
    </submittedName>
</protein>
<reference evidence="2" key="1">
    <citation type="journal article" date="2022" name="bioRxiv">
        <title>Sequencing and chromosome-scale assembly of the giantPleurodeles waltlgenome.</title>
        <authorList>
            <person name="Brown T."/>
            <person name="Elewa A."/>
            <person name="Iarovenko S."/>
            <person name="Subramanian E."/>
            <person name="Araus A.J."/>
            <person name="Petzold A."/>
            <person name="Susuki M."/>
            <person name="Suzuki K.-i.T."/>
            <person name="Hayashi T."/>
            <person name="Toyoda A."/>
            <person name="Oliveira C."/>
            <person name="Osipova E."/>
            <person name="Leigh N.D."/>
            <person name="Simon A."/>
            <person name="Yun M.H."/>
        </authorList>
    </citation>
    <scope>NUCLEOTIDE SEQUENCE</scope>
    <source>
        <strain evidence="2">20211129_DDA</strain>
        <tissue evidence="2">Liver</tissue>
    </source>
</reference>
<comment type="caution">
    <text evidence="2">The sequence shown here is derived from an EMBL/GenBank/DDBJ whole genome shotgun (WGS) entry which is preliminary data.</text>
</comment>
<gene>
    <name evidence="2" type="ORF">NDU88_007345</name>
</gene>
<feature type="compositionally biased region" description="Basic and acidic residues" evidence="1">
    <location>
        <begin position="110"/>
        <end position="119"/>
    </location>
</feature>
<sequence>MAGYEGDLGEGTFYDDSVGSFEHDLIHALDAGVRHTVNVALAQAIQPIEHHLLGFAEQQGWVPQSSGQAELPFSQDSGSGSGANPHQADFEQLVQALNKEHGYPFSQSLRPEDESKGDSDSSSSNSPDRDSDSPPRKHKAKSRHSTESEQPLMVPTFEPEDIVQPRSCSWTPPSEVPEYVQAHIRHCFDKDVRSRLRSECPRPDFPSKVTETPEIDPTLVTYLKKFSKDPKKGIDRAWRSNEDK</sequence>
<proteinExistence type="predicted"/>
<dbReference type="Proteomes" id="UP001066276">
    <property type="component" value="Chromosome 9"/>
</dbReference>
<evidence type="ECO:0000256" key="1">
    <source>
        <dbReference type="SAM" id="MobiDB-lite"/>
    </source>
</evidence>
<feature type="region of interest" description="Disordered" evidence="1">
    <location>
        <begin position="63"/>
        <end position="86"/>
    </location>
</feature>
<name>A0AAV7N412_PLEWA</name>
<keyword evidence="3" id="KW-1185">Reference proteome</keyword>
<evidence type="ECO:0000313" key="3">
    <source>
        <dbReference type="Proteomes" id="UP001066276"/>
    </source>
</evidence>
<organism evidence="2 3">
    <name type="scientific">Pleurodeles waltl</name>
    <name type="common">Iberian ribbed newt</name>
    <dbReference type="NCBI Taxonomy" id="8319"/>
    <lineage>
        <taxon>Eukaryota</taxon>
        <taxon>Metazoa</taxon>
        <taxon>Chordata</taxon>
        <taxon>Craniata</taxon>
        <taxon>Vertebrata</taxon>
        <taxon>Euteleostomi</taxon>
        <taxon>Amphibia</taxon>
        <taxon>Batrachia</taxon>
        <taxon>Caudata</taxon>
        <taxon>Salamandroidea</taxon>
        <taxon>Salamandridae</taxon>
        <taxon>Pleurodelinae</taxon>
        <taxon>Pleurodeles</taxon>
    </lineage>
</organism>
<accession>A0AAV7N412</accession>
<feature type="region of interest" description="Disordered" evidence="1">
    <location>
        <begin position="104"/>
        <end position="156"/>
    </location>
</feature>
<feature type="compositionally biased region" description="Polar residues" evidence="1">
    <location>
        <begin position="63"/>
        <end position="84"/>
    </location>
</feature>
<dbReference type="AlphaFoldDB" id="A0AAV7N412"/>
<dbReference type="EMBL" id="JANPWB010000013">
    <property type="protein sequence ID" value="KAJ1109989.1"/>
    <property type="molecule type" value="Genomic_DNA"/>
</dbReference>
<evidence type="ECO:0000313" key="2">
    <source>
        <dbReference type="EMBL" id="KAJ1109989.1"/>
    </source>
</evidence>